<dbReference type="PIRSF" id="PIRSF036466">
    <property type="entry name" value="UCP036466"/>
    <property type="match status" value="1"/>
</dbReference>
<dbReference type="AlphaFoldDB" id="A0A974PUI9"/>
<keyword evidence="1 5" id="KW-1003">Cell membrane</keyword>
<evidence type="ECO:0000256" key="2">
    <source>
        <dbReference type="ARBA" id="ARBA00022692"/>
    </source>
</evidence>
<evidence type="ECO:0000313" key="6">
    <source>
        <dbReference type="EMBL" id="QRG09483.1"/>
    </source>
</evidence>
<keyword evidence="4 5" id="KW-0472">Membrane</keyword>
<evidence type="ECO:0000256" key="5">
    <source>
        <dbReference type="HAMAP-Rule" id="MF_01361"/>
    </source>
</evidence>
<dbReference type="Proteomes" id="UP000596427">
    <property type="component" value="Chromosome"/>
</dbReference>
<keyword evidence="7" id="KW-1185">Reference proteome</keyword>
<evidence type="ECO:0000256" key="4">
    <source>
        <dbReference type="ARBA" id="ARBA00023136"/>
    </source>
</evidence>
<organism evidence="6 7">
    <name type="scientific">Xanthobacter dioxanivorans</name>
    <dbReference type="NCBI Taxonomy" id="2528964"/>
    <lineage>
        <taxon>Bacteria</taxon>
        <taxon>Pseudomonadati</taxon>
        <taxon>Pseudomonadota</taxon>
        <taxon>Alphaproteobacteria</taxon>
        <taxon>Hyphomicrobiales</taxon>
        <taxon>Xanthobacteraceae</taxon>
        <taxon>Xanthobacter</taxon>
    </lineage>
</organism>
<dbReference type="InterPro" id="IPR009760">
    <property type="entry name" value="DUF1328"/>
</dbReference>
<accession>A0A974PUI9</accession>
<keyword evidence="2 5" id="KW-0812">Transmembrane</keyword>
<dbReference type="RefSeq" id="WP_203196396.1">
    <property type="nucleotide sequence ID" value="NZ_CP063362.1"/>
</dbReference>
<dbReference type="GO" id="GO:0005886">
    <property type="term" value="C:plasma membrane"/>
    <property type="evidence" value="ECO:0007669"/>
    <property type="project" value="UniProtKB-SubCell"/>
</dbReference>
<dbReference type="HAMAP" id="MF_01361">
    <property type="entry name" value="UPF0391"/>
    <property type="match status" value="1"/>
</dbReference>
<dbReference type="EMBL" id="CP063362">
    <property type="protein sequence ID" value="QRG09483.1"/>
    <property type="molecule type" value="Genomic_DNA"/>
</dbReference>
<dbReference type="NCBIfam" id="NF010229">
    <property type="entry name" value="PRK13682.1-4"/>
    <property type="match status" value="1"/>
</dbReference>
<keyword evidence="3 5" id="KW-1133">Transmembrane helix</keyword>
<evidence type="ECO:0000256" key="3">
    <source>
        <dbReference type="ARBA" id="ARBA00022989"/>
    </source>
</evidence>
<dbReference type="NCBIfam" id="NF010226">
    <property type="entry name" value="PRK13682.1-1"/>
    <property type="match status" value="1"/>
</dbReference>
<dbReference type="KEGG" id="xdi:EZH22_05635"/>
<reference evidence="6 7" key="1">
    <citation type="submission" date="2020-10" db="EMBL/GenBank/DDBJ databases">
        <title>Degradation of 1,4-Dioxane by Xanthobacter sp. YN2, via a Novel Group-2 Soluble Di-Iron Monooxygenase.</title>
        <authorList>
            <person name="Ma F."/>
            <person name="Wang Y."/>
            <person name="Yang J."/>
            <person name="Guo H."/>
            <person name="Su D."/>
            <person name="Yu L."/>
        </authorList>
    </citation>
    <scope>NUCLEOTIDE SEQUENCE [LARGE SCALE GENOMIC DNA]</scope>
    <source>
        <strain evidence="6 7">YN2</strain>
    </source>
</reference>
<sequence>MLSWALTFLVVALIAALLGFGGIAGTAIEIAKIIFFVAIALFLISAVVGLVRRGRGPSVP</sequence>
<comment type="subcellular location">
    <subcellularLocation>
        <location evidence="5">Cell membrane</location>
        <topology evidence="5">Single-pass membrane protein</topology>
    </subcellularLocation>
</comment>
<evidence type="ECO:0000313" key="7">
    <source>
        <dbReference type="Proteomes" id="UP000596427"/>
    </source>
</evidence>
<name>A0A974PUI9_9HYPH</name>
<dbReference type="Pfam" id="PF07043">
    <property type="entry name" value="DUF1328"/>
    <property type="match status" value="1"/>
</dbReference>
<protein>
    <recommendedName>
        <fullName evidence="5">UPF0391 membrane protein EZH22_05635</fullName>
    </recommendedName>
</protein>
<proteinExistence type="inferred from homology"/>
<comment type="similarity">
    <text evidence="5">Belongs to the UPF0391 family.</text>
</comment>
<gene>
    <name evidence="6" type="ORF">EZH22_05635</name>
</gene>
<dbReference type="NCBIfam" id="NF010228">
    <property type="entry name" value="PRK13682.1-3"/>
    <property type="match status" value="1"/>
</dbReference>
<feature type="transmembrane region" description="Helical" evidence="5">
    <location>
        <begin position="34"/>
        <end position="51"/>
    </location>
</feature>
<evidence type="ECO:0000256" key="1">
    <source>
        <dbReference type="ARBA" id="ARBA00022475"/>
    </source>
</evidence>